<dbReference type="SUPFAM" id="SSF55048">
    <property type="entry name" value="Probable ACP-binding domain of malonyl-CoA ACP transacylase"/>
    <property type="match status" value="1"/>
</dbReference>
<dbReference type="SUPFAM" id="SSF52151">
    <property type="entry name" value="FabD/lysophospholipase-like"/>
    <property type="match status" value="1"/>
</dbReference>
<dbReference type="SMART" id="SM00822">
    <property type="entry name" value="PKS_KR"/>
    <property type="match status" value="1"/>
</dbReference>
<dbReference type="InterPro" id="IPR032821">
    <property type="entry name" value="PKS_assoc"/>
</dbReference>
<keyword evidence="10" id="KW-1185">Reference proteome</keyword>
<dbReference type="SUPFAM" id="SSF53474">
    <property type="entry name" value="alpha/beta-Hydrolases"/>
    <property type="match status" value="1"/>
</dbReference>
<dbReference type="SMART" id="SM00827">
    <property type="entry name" value="PKS_AT"/>
    <property type="match status" value="1"/>
</dbReference>
<evidence type="ECO:0000256" key="2">
    <source>
        <dbReference type="ARBA" id="ARBA00022553"/>
    </source>
</evidence>
<dbReference type="InterPro" id="IPR042104">
    <property type="entry name" value="PKS_dehydratase_sf"/>
</dbReference>
<sequence>MSTRELVAWLVGRVADATGIPVIDPDRPLQEYGLSSRDTVGLVAELGERVGRVLPSTFGYEHPTIAALAAAATDGVAAVPAAPSIAPGEPIAVVGLGCRLPGGVDSPAEFWDLLETGRDVVGTRPPGRWPGGADDVPAAGGYLDDVAGFDAAFFGISPREAAVMDPQQRIVLEVAWAALEHAGIAPGTLRGSRTGVYMGVSAAEYGTMTMADHTAVDAWSGTGAAASIVANRLSYLLDLRGPSLVTDTACSSSLVAVHQAVQGLRHGDADLAVVGGVNVLLTPGITATFQRAGVLAPDGRCKAFDAAADGIVRGEGCGVVVLRRLTDARKAGDRVLAVIRGSATNSDGRSNGLMAPSPAAQHALLAQAYPAADVDPSTVDYVEAHGTGTLLGDPIEAGALGAVLGAGRGEDRPLLVGSVKTNLGHLEGAAGIVGLIKVVLSLAHGRIPPTLHYRSPNPHIDFEALGLRVAASPGEWPRYSGLATAGVSAFGFGGSNAHVVLEEWPAASAGAVTDSTRPEVVALSAATADGVRARAERLADWLESPAGQRVALAEVAGTLAVRRDHLGVRAAVVADDRAELVAGLRALGPPVTASSSDAPVFVFSGFGSSWPGMGAALLAEPAFAAAVDQADLLFRAEAGFSLREALSADTIGEFAVAAPALFGMQVALAELWRANGVVPAAVLGHSVGEVAAAVVAGALDLAQGLRIVVARTALLAGINDSGAGAMAAVELSETEFTAVADRFPGVGIAVHASPEQLTVTGDPASVAALVSYVDGLGRLAKALKVGGAGHSAAVDPYLDDFRAGLADLRPVEPRVPCFSSVADEPPAFDVEYWAANLRKPVRFTQAVAAAITAGHRAFLEIAPHPIATVAVEQTAAAAGVPVLAVPSLRRDTGVACWLDAAATLHVNGHRKVLAARYPRPPVVDLPGPVWRHEPHWVSARRAPDDRHPLLGDHVELPDDGRHVWQADLGAAPLPWLADHRAYGVVVLPGTAFVEVALCAARQALGTDLVAVTDLALAEFLVPGPDTKLTTVVEPDGRITMSARSDGGWVTHATATARRDSSPLTPLPSPPAGEPTDVYAALAAGGQEYGPAFLGLTEVVASPGHAVARVRLPAEAGGHRGFAVHPALADACLQTLVAAALGLPGVHGRYVPTAIGGVRVVGEPATGVRCVATLRPDGGTLLGTVQLLDGAGGVVVELSGVRAAALGSAPGSWPDLALERRWDPAPLPTAVAEPRSWVVVSDEESPALAAGLVDRVVTSDPALIPSLLDGRAGVVLIAGAAADPAAAERLLLTAARTAANAGESRLWIVISGDDPGVACLRGLVRVLAFEHPELRATLLSVDGAEAVAAELDADRDDDEVRWHDGKRLRARLARAQVETAEKLPVRDGAYLVTGGLGELGVQVARLLGDGGATRIVLCGRTARPEAMEALRGVDVEVFLGDIADPGFAEQAVAHATRGGLPLRGVVHAAGVLDDGPAVNLTAESIARVWRPKVHGGLRLHEATRHLPLDWWVAFSSVAALVGSPGQAAYATANAWLDALMAQRRAEGLPAITINWGAWTTPELSTSTPNDPQPNATPAPDAPAPIDWTRDAPQGRAGVSAGVDSSRGGVRAAASLAELEASQGLAALAGLLAHDRSGIGVARLDTARTLALFPDLARRPFLSGLIGAVPTVVEPNGWAGIAALREQPDPRAVLQDHLAAVLAALIGATSDTVDRSAPLTGLGLDSLMAMRLRAAMQRDLGTTPPVSLLLRGASLVAITDHLGDELELPASDAVAVPATIGPRDPSERWLALAWADALKSDPGSVHRELTDEDAQRRVYEAISNRIADPPPPEIVFKRPTIAAMADLLRADLEGATDGVVNVLRADGDGRPLHLFHPAGGPTSVYRPLVAELRPGFPVYGYERIDDESTVEGKAVRYVELLKQNQPRGPYRLGGWSFGGCLAYEIAHLLTEVGETVEQVVLIDTILPKLGGEQDRVLLDRFARFAEHVESTYGVALDLPDDLDSLDEDAQIGVVMRRLAAVPGIGEAVLHHQYTSYVDARVAERYRPRPYAGPVLLLRATEPHPLTTTLDPRYLREDEALGWDELCADLRVVRVPGDHLSMIDPPGVTTLAAALAETEARHG</sequence>
<dbReference type="PANTHER" id="PTHR43775:SF37">
    <property type="entry name" value="SI:DKEY-61P9.11"/>
    <property type="match status" value="1"/>
</dbReference>
<dbReference type="SMART" id="SM00824">
    <property type="entry name" value="PKS_TE"/>
    <property type="match status" value="1"/>
</dbReference>
<dbReference type="Gene3D" id="3.40.50.720">
    <property type="entry name" value="NAD(P)-binding Rossmann-like Domain"/>
    <property type="match status" value="1"/>
</dbReference>
<dbReference type="PROSITE" id="PS50075">
    <property type="entry name" value="CARRIER"/>
    <property type="match status" value="2"/>
</dbReference>
<dbReference type="Gene3D" id="1.10.1200.10">
    <property type="entry name" value="ACP-like"/>
    <property type="match status" value="2"/>
</dbReference>
<dbReference type="PROSITE" id="PS52004">
    <property type="entry name" value="KS3_2"/>
    <property type="match status" value="1"/>
</dbReference>
<dbReference type="InterPro" id="IPR006162">
    <property type="entry name" value="Ppantetheine_attach_site"/>
</dbReference>
<dbReference type="InterPro" id="IPR001031">
    <property type="entry name" value="Thioesterase"/>
</dbReference>
<proteinExistence type="predicted"/>
<dbReference type="Pfam" id="PF00975">
    <property type="entry name" value="Thioesterase"/>
    <property type="match status" value="1"/>
</dbReference>
<evidence type="ECO:0000256" key="1">
    <source>
        <dbReference type="ARBA" id="ARBA00022450"/>
    </source>
</evidence>
<evidence type="ECO:0000256" key="3">
    <source>
        <dbReference type="ARBA" id="ARBA00022679"/>
    </source>
</evidence>
<dbReference type="InterPro" id="IPR036736">
    <property type="entry name" value="ACP-like_sf"/>
</dbReference>
<dbReference type="InterPro" id="IPR001227">
    <property type="entry name" value="Ac_transferase_dom_sf"/>
</dbReference>
<keyword evidence="1" id="KW-0596">Phosphopantetheine</keyword>
<dbReference type="Gene3D" id="3.40.50.1820">
    <property type="entry name" value="alpha/beta hydrolase"/>
    <property type="match status" value="1"/>
</dbReference>
<dbReference type="InterPro" id="IPR049552">
    <property type="entry name" value="PKS_DH_N"/>
</dbReference>
<dbReference type="Pfam" id="PF21089">
    <property type="entry name" value="PKS_DH_N"/>
    <property type="match status" value="1"/>
</dbReference>
<feature type="region of interest" description="N-terminal hotdog fold" evidence="4">
    <location>
        <begin position="947"/>
        <end position="1063"/>
    </location>
</feature>
<evidence type="ECO:0000259" key="6">
    <source>
        <dbReference type="PROSITE" id="PS50075"/>
    </source>
</evidence>
<evidence type="ECO:0000313" key="10">
    <source>
        <dbReference type="Proteomes" id="UP000734823"/>
    </source>
</evidence>
<dbReference type="CDD" id="cd00833">
    <property type="entry name" value="PKS"/>
    <property type="match status" value="1"/>
</dbReference>
<feature type="domain" description="Carrier" evidence="6">
    <location>
        <begin position="1690"/>
        <end position="1764"/>
    </location>
</feature>
<dbReference type="EMBL" id="JABVED010000017">
    <property type="protein sequence ID" value="MBC6450574.1"/>
    <property type="molecule type" value="Genomic_DNA"/>
</dbReference>
<dbReference type="PROSITE" id="PS52019">
    <property type="entry name" value="PKS_MFAS_DH"/>
    <property type="match status" value="1"/>
</dbReference>
<dbReference type="InterPro" id="IPR014031">
    <property type="entry name" value="Ketoacyl_synth_C"/>
</dbReference>
<organism evidence="9 10">
    <name type="scientific">Actinokineospora xionganensis</name>
    <dbReference type="NCBI Taxonomy" id="2684470"/>
    <lineage>
        <taxon>Bacteria</taxon>
        <taxon>Bacillati</taxon>
        <taxon>Actinomycetota</taxon>
        <taxon>Actinomycetes</taxon>
        <taxon>Pseudonocardiales</taxon>
        <taxon>Pseudonocardiaceae</taxon>
        <taxon>Actinokineospora</taxon>
    </lineage>
</organism>
<dbReference type="InterPro" id="IPR009081">
    <property type="entry name" value="PP-bd_ACP"/>
</dbReference>
<dbReference type="PROSITE" id="PS00012">
    <property type="entry name" value="PHOSPHOPANTETHEINE"/>
    <property type="match status" value="1"/>
</dbReference>
<dbReference type="InterPro" id="IPR016035">
    <property type="entry name" value="Acyl_Trfase/lysoPLipase"/>
</dbReference>
<dbReference type="SMART" id="SM00823">
    <property type="entry name" value="PKS_PP"/>
    <property type="match status" value="2"/>
</dbReference>
<feature type="region of interest" description="Disordered" evidence="5">
    <location>
        <begin position="1560"/>
        <end position="1602"/>
    </location>
</feature>
<dbReference type="InterPro" id="IPR049900">
    <property type="entry name" value="PKS_mFAS_DH"/>
</dbReference>
<feature type="region of interest" description="C-terminal hotdog fold" evidence="4">
    <location>
        <begin position="1070"/>
        <end position="1211"/>
    </location>
</feature>
<dbReference type="InterPro" id="IPR013968">
    <property type="entry name" value="PKS_KR"/>
</dbReference>
<evidence type="ECO:0000256" key="4">
    <source>
        <dbReference type="PROSITE-ProRule" id="PRU01363"/>
    </source>
</evidence>
<dbReference type="InterPro" id="IPR020807">
    <property type="entry name" value="PKS_DH"/>
</dbReference>
<feature type="active site" description="Proton acceptor; for dehydratase activity" evidence="4">
    <location>
        <position position="979"/>
    </location>
</feature>
<dbReference type="InterPro" id="IPR016036">
    <property type="entry name" value="Malonyl_transacylase_ACP-bd"/>
</dbReference>
<dbReference type="InterPro" id="IPR020806">
    <property type="entry name" value="PKS_PP-bd"/>
</dbReference>
<feature type="compositionally biased region" description="Pro residues" evidence="5">
    <location>
        <begin position="1569"/>
        <end position="1581"/>
    </location>
</feature>
<feature type="domain" description="PKS/mFAS DH" evidence="8">
    <location>
        <begin position="947"/>
        <end position="1211"/>
    </location>
</feature>
<dbReference type="InterPro" id="IPR014043">
    <property type="entry name" value="Acyl_transferase_dom"/>
</dbReference>
<gene>
    <name evidence="9" type="ORF">GPZ80_25780</name>
</gene>
<dbReference type="Gene3D" id="3.30.70.250">
    <property type="entry name" value="Malonyl-CoA ACP transacylase, ACP-binding"/>
    <property type="match status" value="1"/>
</dbReference>
<feature type="domain" description="Ketosynthase family 3 (KS3)" evidence="7">
    <location>
        <begin position="88"/>
        <end position="503"/>
    </location>
</feature>
<dbReference type="InterPro" id="IPR029058">
    <property type="entry name" value="AB_hydrolase_fold"/>
</dbReference>
<dbReference type="PROSITE" id="PS00606">
    <property type="entry name" value="KS3_1"/>
    <property type="match status" value="1"/>
</dbReference>
<dbReference type="RefSeq" id="WP_187223667.1">
    <property type="nucleotide sequence ID" value="NZ_JABVED010000017.1"/>
</dbReference>
<dbReference type="SUPFAM" id="SSF53901">
    <property type="entry name" value="Thiolase-like"/>
    <property type="match status" value="1"/>
</dbReference>
<dbReference type="Pfam" id="PF16197">
    <property type="entry name" value="KAsynt_C_assoc"/>
    <property type="match status" value="1"/>
</dbReference>
<dbReference type="CDD" id="cd08955">
    <property type="entry name" value="KR_2_FAS_SDR_x"/>
    <property type="match status" value="1"/>
</dbReference>
<dbReference type="InterPro" id="IPR020841">
    <property type="entry name" value="PKS_Beta-ketoAc_synthase_dom"/>
</dbReference>
<dbReference type="SMART" id="SM00825">
    <property type="entry name" value="PKS_KS"/>
    <property type="match status" value="1"/>
</dbReference>
<evidence type="ECO:0000259" key="7">
    <source>
        <dbReference type="PROSITE" id="PS52004"/>
    </source>
</evidence>
<feature type="domain" description="Carrier" evidence="6">
    <location>
        <begin position="1"/>
        <end position="76"/>
    </location>
</feature>
<evidence type="ECO:0000313" key="9">
    <source>
        <dbReference type="EMBL" id="MBC6450574.1"/>
    </source>
</evidence>
<accession>A0ABR7LDU8</accession>
<keyword evidence="2" id="KW-0597">Phosphoprotein</keyword>
<dbReference type="Gene3D" id="3.40.47.10">
    <property type="match status" value="1"/>
</dbReference>
<dbReference type="Gene3D" id="3.10.129.110">
    <property type="entry name" value="Polyketide synthase dehydratase"/>
    <property type="match status" value="1"/>
</dbReference>
<dbReference type="SUPFAM" id="SSF51735">
    <property type="entry name" value="NAD(P)-binding Rossmann-fold domains"/>
    <property type="match status" value="2"/>
</dbReference>
<dbReference type="Pfam" id="PF02801">
    <property type="entry name" value="Ketoacyl-synt_C"/>
    <property type="match status" value="1"/>
</dbReference>
<dbReference type="InterPro" id="IPR018201">
    <property type="entry name" value="Ketoacyl_synth_AS"/>
</dbReference>
<dbReference type="PANTHER" id="PTHR43775">
    <property type="entry name" value="FATTY ACID SYNTHASE"/>
    <property type="match status" value="1"/>
</dbReference>
<dbReference type="InterPro" id="IPR057326">
    <property type="entry name" value="KR_dom"/>
</dbReference>
<evidence type="ECO:0000259" key="8">
    <source>
        <dbReference type="PROSITE" id="PS52019"/>
    </source>
</evidence>
<dbReference type="Gene3D" id="3.40.366.10">
    <property type="entry name" value="Malonyl-Coenzyme A Acyl Carrier Protein, domain 2"/>
    <property type="match status" value="1"/>
</dbReference>
<dbReference type="InterPro" id="IPR014030">
    <property type="entry name" value="Ketoacyl_synth_N"/>
</dbReference>
<dbReference type="Pfam" id="PF00550">
    <property type="entry name" value="PP-binding"/>
    <property type="match status" value="2"/>
</dbReference>
<dbReference type="SMART" id="SM00826">
    <property type="entry name" value="PKS_DH"/>
    <property type="match status" value="1"/>
</dbReference>
<name>A0ABR7LDU8_9PSEU</name>
<dbReference type="Pfam" id="PF08659">
    <property type="entry name" value="KR"/>
    <property type="match status" value="1"/>
</dbReference>
<dbReference type="Proteomes" id="UP000734823">
    <property type="component" value="Unassembled WGS sequence"/>
</dbReference>
<dbReference type="InterPro" id="IPR020802">
    <property type="entry name" value="TesA-like"/>
</dbReference>
<comment type="caution">
    <text evidence="9">The sequence shown here is derived from an EMBL/GenBank/DDBJ whole genome shotgun (WGS) entry which is preliminary data.</text>
</comment>
<dbReference type="Pfam" id="PF14765">
    <property type="entry name" value="PS-DH"/>
    <property type="match status" value="1"/>
</dbReference>
<dbReference type="Pfam" id="PF00698">
    <property type="entry name" value="Acyl_transf_1"/>
    <property type="match status" value="1"/>
</dbReference>
<evidence type="ECO:0000256" key="5">
    <source>
        <dbReference type="SAM" id="MobiDB-lite"/>
    </source>
</evidence>
<keyword evidence="3" id="KW-0808">Transferase</keyword>
<dbReference type="InterPro" id="IPR049551">
    <property type="entry name" value="PKS_DH_C"/>
</dbReference>
<dbReference type="InterPro" id="IPR016039">
    <property type="entry name" value="Thiolase-like"/>
</dbReference>
<dbReference type="Pfam" id="PF00109">
    <property type="entry name" value="ketoacyl-synt"/>
    <property type="match status" value="1"/>
</dbReference>
<protein>
    <submittedName>
        <fullName evidence="9">SDR family NAD(P)-dependent oxidoreductase</fullName>
    </submittedName>
</protein>
<reference evidence="9 10" key="1">
    <citation type="submission" date="2020-06" db="EMBL/GenBank/DDBJ databases">
        <title>Actinokineospora xiongansis sp. nov., isolated from soil of Baiyangdian.</title>
        <authorList>
            <person name="Zhang X."/>
        </authorList>
    </citation>
    <scope>NUCLEOTIDE SEQUENCE [LARGE SCALE GENOMIC DNA]</scope>
    <source>
        <strain evidence="9 10">HBU206404</strain>
    </source>
</reference>
<dbReference type="InterPro" id="IPR050091">
    <property type="entry name" value="PKS_NRPS_Biosynth_Enz"/>
</dbReference>
<dbReference type="SUPFAM" id="SSF47336">
    <property type="entry name" value="ACP-like"/>
    <property type="match status" value="2"/>
</dbReference>
<feature type="active site" description="Proton donor; for dehydratase activity" evidence="4">
    <location>
        <position position="1129"/>
    </location>
</feature>
<dbReference type="InterPro" id="IPR036291">
    <property type="entry name" value="NAD(P)-bd_dom_sf"/>
</dbReference>